<evidence type="ECO:0000259" key="2">
    <source>
        <dbReference type="Pfam" id="PF01593"/>
    </source>
</evidence>
<dbReference type="OrthoDB" id="2219495at2759"/>
<dbReference type="Gene3D" id="3.50.50.60">
    <property type="entry name" value="FAD/NAD(P)-binding domain"/>
    <property type="match status" value="2"/>
</dbReference>
<feature type="domain" description="Amine oxidase" evidence="2">
    <location>
        <begin position="196"/>
        <end position="296"/>
    </location>
</feature>
<dbReference type="InterPro" id="IPR050281">
    <property type="entry name" value="Flavin_monoamine_oxidase"/>
</dbReference>
<dbReference type="GO" id="GO:0008168">
    <property type="term" value="F:methyltransferase activity"/>
    <property type="evidence" value="ECO:0007669"/>
    <property type="project" value="UniProtKB-KW"/>
</dbReference>
<dbReference type="AlphaFoldDB" id="R7Q9U6"/>
<dbReference type="PANTHER" id="PTHR10742:SF410">
    <property type="entry name" value="LYSINE-SPECIFIC HISTONE DEMETHYLASE 2"/>
    <property type="match status" value="1"/>
</dbReference>
<name>R7Q9U6_CHOCR</name>
<accession>R7Q9U6</accession>
<dbReference type="InterPro" id="IPR002937">
    <property type="entry name" value="Amino_oxidase"/>
</dbReference>
<dbReference type="Proteomes" id="UP000012073">
    <property type="component" value="Unassembled WGS sequence"/>
</dbReference>
<dbReference type="PANTHER" id="PTHR10742">
    <property type="entry name" value="FLAVIN MONOAMINE OXIDASE"/>
    <property type="match status" value="1"/>
</dbReference>
<dbReference type="GO" id="GO:0032259">
    <property type="term" value="P:methylation"/>
    <property type="evidence" value="ECO:0007669"/>
    <property type="project" value="UniProtKB-KW"/>
</dbReference>
<dbReference type="Pfam" id="PF01593">
    <property type="entry name" value="Amino_oxidase"/>
    <property type="match status" value="2"/>
</dbReference>
<keyword evidence="3" id="KW-0489">Methyltransferase</keyword>
<organism evidence="3 4">
    <name type="scientific">Chondrus crispus</name>
    <name type="common">Carrageen Irish moss</name>
    <name type="synonym">Polymorpha crispa</name>
    <dbReference type="NCBI Taxonomy" id="2769"/>
    <lineage>
        <taxon>Eukaryota</taxon>
        <taxon>Rhodophyta</taxon>
        <taxon>Florideophyceae</taxon>
        <taxon>Rhodymeniophycidae</taxon>
        <taxon>Gigartinales</taxon>
        <taxon>Gigartinaceae</taxon>
        <taxon>Chondrus</taxon>
    </lineage>
</organism>
<dbReference type="SUPFAM" id="SSF51905">
    <property type="entry name" value="FAD/NAD(P)-binding domain"/>
    <property type="match status" value="2"/>
</dbReference>
<dbReference type="EMBL" id="HG001696">
    <property type="protein sequence ID" value="CDF34533.1"/>
    <property type="molecule type" value="Genomic_DNA"/>
</dbReference>
<dbReference type="Gene3D" id="3.90.660.10">
    <property type="match status" value="1"/>
</dbReference>
<dbReference type="GO" id="GO:0141052">
    <property type="term" value="F:histone H3 demethylase activity"/>
    <property type="evidence" value="ECO:0007669"/>
    <property type="project" value="UniProtKB-ARBA"/>
</dbReference>
<feature type="domain" description="Amine oxidase" evidence="2">
    <location>
        <begin position="456"/>
        <end position="744"/>
    </location>
</feature>
<dbReference type="GO" id="GO:0016491">
    <property type="term" value="F:oxidoreductase activity"/>
    <property type="evidence" value="ECO:0007669"/>
    <property type="project" value="InterPro"/>
</dbReference>
<feature type="compositionally biased region" description="Polar residues" evidence="1">
    <location>
        <begin position="373"/>
        <end position="390"/>
    </location>
</feature>
<dbReference type="SUPFAM" id="SSF54373">
    <property type="entry name" value="FAD-linked reductases, C-terminal domain"/>
    <property type="match status" value="1"/>
</dbReference>
<dbReference type="InterPro" id="IPR036188">
    <property type="entry name" value="FAD/NAD-bd_sf"/>
</dbReference>
<dbReference type="Gramene" id="CDF34533">
    <property type="protein sequence ID" value="CDF34533"/>
    <property type="gene ID" value="CHC_T00010075001"/>
</dbReference>
<dbReference type="STRING" id="2769.R7Q9U6"/>
<protein>
    <submittedName>
        <fullName evidence="3">Histone demethylases (LSD1 homologs)</fullName>
    </submittedName>
</protein>
<keyword evidence="3" id="KW-0808">Transferase</keyword>
<dbReference type="OMA" id="PYVFWGE"/>
<dbReference type="Gene3D" id="1.10.10.10">
    <property type="entry name" value="Winged helix-like DNA-binding domain superfamily/Winged helix DNA-binding domain"/>
    <property type="match status" value="1"/>
</dbReference>
<dbReference type="InterPro" id="IPR009057">
    <property type="entry name" value="Homeodomain-like_sf"/>
</dbReference>
<dbReference type="InterPro" id="IPR036388">
    <property type="entry name" value="WH-like_DNA-bd_sf"/>
</dbReference>
<feature type="region of interest" description="Disordered" evidence="1">
    <location>
        <begin position="352"/>
        <end position="433"/>
    </location>
</feature>
<dbReference type="RefSeq" id="XP_005714352.1">
    <property type="nucleotide sequence ID" value="XM_005714295.1"/>
</dbReference>
<proteinExistence type="predicted"/>
<sequence length="770" mass="86312">MRNNYERYCNDFDDVLVSLLETTYAQISLLSPSHRWFLERCEQSLLPSGFSSALRDRANTFKQSKSVDPDAQEEQTFLRFPETTQAVIRARLSENSLEPAQANHPLFQSKEPPLVLVDLRNHIIRMWYRDTRARMGVASALADVPKRFRMLGCRIFTHLECTGIINFGAIPLTSAVGSQRGNKAACKTVAIVGAGMAGLVTARQLQAFGFQVRIFEARKRPGGRVHAERDKFSVSVDMGAMLITGILQNPVAVLAHQTDSPLHFLDSECPLFDIDGSWVPKETDAWAEREFNRILDDTGRFRDKEGCSEVAKRLSLGEAFQMALEKRVRRRKARVRAANGEGDRGALRTLHRKTARRCDSSGEEDDSEYLNIPLNNSRDPANLLVSNSVPTHHADGGSSCLGVIEPPKNSERPRKRSKVVNGNAKSQVGRPAVEARAPFRNGHSEKKFQSMDEKVACRLLRWHIANLEYGCAADISKVSLLHWDQDDPYGFSGEHVLLKQGYDPLINGLVDGLGDMLELRSEVSAIDYSEENGSVLVEVENHRGYVEEHEFDFVVVTVPLGVLKKRTIEFRPTLPSKKLAAINRLGFGGLMKVAMEFNSQFWVKHDMFGALRETVEKRGEFYFFWNLAPCTKKPVLMTLVVEPCVQAMESLSDHEIVDRAVRVLRRCYPDAPNPKAFSVSRWSKDEFSGGVYTNIPVGSSGADYDIIEAPVDRRVFFGGEHTTRQYPTTCASAIISGLREAYRIVEENELTEVFAALHLQSLRESGLTAT</sequence>
<evidence type="ECO:0000313" key="4">
    <source>
        <dbReference type="Proteomes" id="UP000012073"/>
    </source>
</evidence>
<gene>
    <name evidence="3" type="ORF">CHC_T00010075001</name>
</gene>
<dbReference type="GeneID" id="17322069"/>
<reference evidence="4" key="1">
    <citation type="journal article" date="2013" name="Proc. Natl. Acad. Sci. U.S.A.">
        <title>Genome structure and metabolic features in the red seaweed Chondrus crispus shed light on evolution of the Archaeplastida.</title>
        <authorList>
            <person name="Collen J."/>
            <person name="Porcel B."/>
            <person name="Carre W."/>
            <person name="Ball S.G."/>
            <person name="Chaparro C."/>
            <person name="Tonon T."/>
            <person name="Barbeyron T."/>
            <person name="Michel G."/>
            <person name="Noel B."/>
            <person name="Valentin K."/>
            <person name="Elias M."/>
            <person name="Artiguenave F."/>
            <person name="Arun A."/>
            <person name="Aury J.M."/>
            <person name="Barbosa-Neto J.F."/>
            <person name="Bothwell J.H."/>
            <person name="Bouget F.Y."/>
            <person name="Brillet L."/>
            <person name="Cabello-Hurtado F."/>
            <person name="Capella-Gutierrez S."/>
            <person name="Charrier B."/>
            <person name="Cladiere L."/>
            <person name="Cock J.M."/>
            <person name="Coelho S.M."/>
            <person name="Colleoni C."/>
            <person name="Czjzek M."/>
            <person name="Da Silva C."/>
            <person name="Delage L."/>
            <person name="Denoeud F."/>
            <person name="Deschamps P."/>
            <person name="Dittami S.M."/>
            <person name="Gabaldon T."/>
            <person name="Gachon C.M."/>
            <person name="Groisillier A."/>
            <person name="Herve C."/>
            <person name="Jabbari K."/>
            <person name="Katinka M."/>
            <person name="Kloareg B."/>
            <person name="Kowalczyk N."/>
            <person name="Labadie K."/>
            <person name="Leblanc C."/>
            <person name="Lopez P.J."/>
            <person name="McLachlan D.H."/>
            <person name="Meslet-Cladiere L."/>
            <person name="Moustafa A."/>
            <person name="Nehr Z."/>
            <person name="Nyvall Collen P."/>
            <person name="Panaud O."/>
            <person name="Partensky F."/>
            <person name="Poulain J."/>
            <person name="Rensing S.A."/>
            <person name="Rousvoal S."/>
            <person name="Samson G."/>
            <person name="Symeonidi A."/>
            <person name="Weissenbach J."/>
            <person name="Zambounis A."/>
            <person name="Wincker P."/>
            <person name="Boyen C."/>
        </authorList>
    </citation>
    <scope>NUCLEOTIDE SEQUENCE [LARGE SCALE GENOMIC DNA]</scope>
    <source>
        <strain evidence="4">cv. Stackhouse</strain>
    </source>
</reference>
<dbReference type="SUPFAM" id="SSF46689">
    <property type="entry name" value="Homeodomain-like"/>
    <property type="match status" value="1"/>
</dbReference>
<keyword evidence="4" id="KW-1185">Reference proteome</keyword>
<evidence type="ECO:0000313" key="3">
    <source>
        <dbReference type="EMBL" id="CDF34533.1"/>
    </source>
</evidence>
<evidence type="ECO:0000256" key="1">
    <source>
        <dbReference type="SAM" id="MobiDB-lite"/>
    </source>
</evidence>
<dbReference type="KEGG" id="ccp:CHC_T00010075001"/>